<dbReference type="Pfam" id="PF12973">
    <property type="entry name" value="Cupin_7"/>
    <property type="match status" value="1"/>
</dbReference>
<comment type="caution">
    <text evidence="2">The sequence shown here is derived from an EMBL/GenBank/DDBJ whole genome shotgun (WGS) entry which is preliminary data.</text>
</comment>
<evidence type="ECO:0000313" key="3">
    <source>
        <dbReference type="Proteomes" id="UP000295447"/>
    </source>
</evidence>
<feature type="domain" description="ChrR-like cupin" evidence="1">
    <location>
        <begin position="9"/>
        <end position="96"/>
    </location>
</feature>
<dbReference type="EMBL" id="SODF01000003">
    <property type="protein sequence ID" value="TDW15380.1"/>
    <property type="molecule type" value="Genomic_DNA"/>
</dbReference>
<dbReference type="InterPro" id="IPR011051">
    <property type="entry name" value="RmlC_Cupin_sf"/>
</dbReference>
<gene>
    <name evidence="2" type="ORF">EV650_6862</name>
</gene>
<organism evidence="2 3">
    <name type="scientific">Kribbella kalugense</name>
    <dbReference type="NCBI Taxonomy" id="2512221"/>
    <lineage>
        <taxon>Bacteria</taxon>
        <taxon>Bacillati</taxon>
        <taxon>Actinomycetota</taxon>
        <taxon>Actinomycetes</taxon>
        <taxon>Propionibacteriales</taxon>
        <taxon>Kribbellaceae</taxon>
        <taxon>Kribbella</taxon>
    </lineage>
</organism>
<evidence type="ECO:0000313" key="2">
    <source>
        <dbReference type="EMBL" id="TDW15380.1"/>
    </source>
</evidence>
<protein>
    <submittedName>
        <fullName evidence="2">ChrR-like protein with cupin domain</fullName>
    </submittedName>
</protein>
<dbReference type="Gene3D" id="2.60.120.10">
    <property type="entry name" value="Jelly Rolls"/>
    <property type="match status" value="1"/>
</dbReference>
<keyword evidence="3" id="KW-1185">Reference proteome</keyword>
<sequence length="100" mass="11079">MQNYEWASMHDAPVRKLFPGIRLRPLWSDKAFVLEMDPGSCWEGIDVHDPGPEEVFVVDGVFNDGIRDYPAGSFIHAPAGSSHVPQSAVGCTLFLFYPEG</sequence>
<dbReference type="InterPro" id="IPR025979">
    <property type="entry name" value="ChrR-like_cupin_dom"/>
</dbReference>
<accession>A0A4R7ZJV3</accession>
<dbReference type="Proteomes" id="UP000295447">
    <property type="component" value="Unassembled WGS sequence"/>
</dbReference>
<dbReference type="InterPro" id="IPR014710">
    <property type="entry name" value="RmlC-like_jellyroll"/>
</dbReference>
<evidence type="ECO:0000259" key="1">
    <source>
        <dbReference type="Pfam" id="PF12973"/>
    </source>
</evidence>
<dbReference type="SUPFAM" id="SSF51182">
    <property type="entry name" value="RmlC-like cupins"/>
    <property type="match status" value="1"/>
</dbReference>
<name>A0A4R7ZJV3_9ACTN</name>
<dbReference type="AlphaFoldDB" id="A0A4R7ZJV3"/>
<dbReference type="RefSeq" id="WP_134123246.1">
    <property type="nucleotide sequence ID" value="NZ_SODF01000003.1"/>
</dbReference>
<dbReference type="OrthoDB" id="9801227at2"/>
<proteinExistence type="predicted"/>
<reference evidence="2 3" key="1">
    <citation type="submission" date="2019-03" db="EMBL/GenBank/DDBJ databases">
        <title>Genomic Encyclopedia of Type Strains, Phase III (KMG-III): the genomes of soil and plant-associated and newly described type strains.</title>
        <authorList>
            <person name="Whitman W."/>
        </authorList>
    </citation>
    <scope>NUCLEOTIDE SEQUENCE [LARGE SCALE GENOMIC DNA]</scope>
    <source>
        <strain evidence="2 3">VKM Ac-2570</strain>
    </source>
</reference>